<dbReference type="EMBL" id="JACBKZ010000013">
    <property type="protein sequence ID" value="KAF5934840.1"/>
    <property type="molecule type" value="Genomic_DNA"/>
</dbReference>
<comment type="similarity">
    <text evidence="2">Belongs to the bacterial ribosomal protein bL32 family.</text>
</comment>
<dbReference type="Pfam" id="PF01783">
    <property type="entry name" value="Ribosomal_L32p"/>
    <property type="match status" value="1"/>
</dbReference>
<keyword evidence="8" id="KW-0472">Membrane</keyword>
<keyword evidence="6" id="KW-0687">Ribonucleoprotein</keyword>
<evidence type="ECO:0000256" key="2">
    <source>
        <dbReference type="ARBA" id="ARBA00008560"/>
    </source>
</evidence>
<feature type="transmembrane region" description="Helical" evidence="8">
    <location>
        <begin position="21"/>
        <end position="43"/>
    </location>
</feature>
<dbReference type="NCBIfam" id="TIGR01031">
    <property type="entry name" value="rpmF_bact"/>
    <property type="match status" value="1"/>
</dbReference>
<evidence type="ECO:0000256" key="7">
    <source>
        <dbReference type="ARBA" id="ARBA00039935"/>
    </source>
</evidence>
<proteinExistence type="inferred from homology"/>
<dbReference type="SUPFAM" id="SSF57829">
    <property type="entry name" value="Zn-binding ribosomal proteins"/>
    <property type="match status" value="1"/>
</dbReference>
<evidence type="ECO:0000313" key="9">
    <source>
        <dbReference type="EMBL" id="KAF5934840.1"/>
    </source>
</evidence>
<protein>
    <recommendedName>
        <fullName evidence="7">Large ribosomal subunit protein bL32m</fullName>
    </recommendedName>
</protein>
<accession>A0A7J7G288</accession>
<dbReference type="GO" id="GO:0003735">
    <property type="term" value="F:structural constituent of ribosome"/>
    <property type="evidence" value="ECO:0007669"/>
    <property type="project" value="InterPro"/>
</dbReference>
<keyword evidence="8" id="KW-1133">Transmembrane helix</keyword>
<keyword evidence="8" id="KW-0812">Transmembrane</keyword>
<name>A0A7J7G288_CAMSI</name>
<dbReference type="InterPro" id="IPR051991">
    <property type="entry name" value="Mitoribosomal_protein_bL32"/>
</dbReference>
<keyword evidence="10" id="KW-1185">Reference proteome</keyword>
<organism evidence="9 10">
    <name type="scientific">Camellia sinensis</name>
    <name type="common">Tea plant</name>
    <name type="synonym">Thea sinensis</name>
    <dbReference type="NCBI Taxonomy" id="4442"/>
    <lineage>
        <taxon>Eukaryota</taxon>
        <taxon>Viridiplantae</taxon>
        <taxon>Streptophyta</taxon>
        <taxon>Embryophyta</taxon>
        <taxon>Tracheophyta</taxon>
        <taxon>Spermatophyta</taxon>
        <taxon>Magnoliopsida</taxon>
        <taxon>eudicotyledons</taxon>
        <taxon>Gunneridae</taxon>
        <taxon>Pentapetalae</taxon>
        <taxon>asterids</taxon>
        <taxon>Ericales</taxon>
        <taxon>Theaceae</taxon>
        <taxon>Camellia</taxon>
    </lineage>
</organism>
<evidence type="ECO:0000256" key="3">
    <source>
        <dbReference type="ARBA" id="ARBA00022946"/>
    </source>
</evidence>
<sequence>MGRPVLSCPVLSMLRRGNGVVCLEFTTGLFFFLCLFSHIFPLAIPHSSISLTSAANLPLHILTCAATMALRMATLKSAGEKMGCAFGLRRWTHSIAQPPPLDTPMSHTTVSSPLVLPEHDHDSINNNNNNNNVGFEFPSFCFGGGSMELMAVPKRKVSPHKRGIRNGPKALKPVPVIIRCKSCGRVKLPHFYCCSGDRGNTGERNGSSS</sequence>
<dbReference type="GO" id="GO:0005762">
    <property type="term" value="C:mitochondrial large ribosomal subunit"/>
    <property type="evidence" value="ECO:0007669"/>
    <property type="project" value="TreeGrafter"/>
</dbReference>
<dbReference type="PANTHER" id="PTHR21026">
    <property type="entry name" value="39S RIBOSOMAL PROTEIN L32, MITOCHONDRIAL"/>
    <property type="match status" value="1"/>
</dbReference>
<evidence type="ECO:0000256" key="1">
    <source>
        <dbReference type="ARBA" id="ARBA00004173"/>
    </source>
</evidence>
<reference evidence="9 10" key="2">
    <citation type="submission" date="2020-07" db="EMBL/GenBank/DDBJ databases">
        <title>Genome assembly of wild tea tree DASZ reveals pedigree and selection history of tea varieties.</title>
        <authorList>
            <person name="Zhang W."/>
        </authorList>
    </citation>
    <scope>NUCLEOTIDE SEQUENCE [LARGE SCALE GENOMIC DNA]</scope>
    <source>
        <strain evidence="10">cv. G240</strain>
        <tissue evidence="9">Leaf</tissue>
    </source>
</reference>
<keyword evidence="4" id="KW-0689">Ribosomal protein</keyword>
<reference evidence="10" key="1">
    <citation type="journal article" date="2020" name="Nat. Commun.">
        <title>Genome assembly of wild tea tree DASZ reveals pedigree and selection history of tea varieties.</title>
        <authorList>
            <person name="Zhang W."/>
            <person name="Zhang Y."/>
            <person name="Qiu H."/>
            <person name="Guo Y."/>
            <person name="Wan H."/>
            <person name="Zhang X."/>
            <person name="Scossa F."/>
            <person name="Alseekh S."/>
            <person name="Zhang Q."/>
            <person name="Wang P."/>
            <person name="Xu L."/>
            <person name="Schmidt M.H."/>
            <person name="Jia X."/>
            <person name="Li D."/>
            <person name="Zhu A."/>
            <person name="Guo F."/>
            <person name="Chen W."/>
            <person name="Ni D."/>
            <person name="Usadel B."/>
            <person name="Fernie A.R."/>
            <person name="Wen W."/>
        </authorList>
    </citation>
    <scope>NUCLEOTIDE SEQUENCE [LARGE SCALE GENOMIC DNA]</scope>
    <source>
        <strain evidence="10">cv. G240</strain>
    </source>
</reference>
<keyword evidence="3" id="KW-0809">Transit peptide</keyword>
<dbReference type="PANTHER" id="PTHR21026:SF2">
    <property type="entry name" value="LARGE RIBOSOMAL SUBUNIT PROTEIN BL32M"/>
    <property type="match status" value="1"/>
</dbReference>
<dbReference type="GO" id="GO:0006412">
    <property type="term" value="P:translation"/>
    <property type="evidence" value="ECO:0007669"/>
    <property type="project" value="InterPro"/>
</dbReference>
<comment type="caution">
    <text evidence="9">The sequence shown here is derived from an EMBL/GenBank/DDBJ whole genome shotgun (WGS) entry which is preliminary data.</text>
</comment>
<comment type="subcellular location">
    <subcellularLocation>
        <location evidence="1">Mitochondrion</location>
    </subcellularLocation>
</comment>
<evidence type="ECO:0000256" key="4">
    <source>
        <dbReference type="ARBA" id="ARBA00022980"/>
    </source>
</evidence>
<evidence type="ECO:0000256" key="8">
    <source>
        <dbReference type="SAM" id="Phobius"/>
    </source>
</evidence>
<dbReference type="InterPro" id="IPR002677">
    <property type="entry name" value="Ribosomal_bL32"/>
</dbReference>
<dbReference type="Proteomes" id="UP000593564">
    <property type="component" value="Unassembled WGS sequence"/>
</dbReference>
<dbReference type="AlphaFoldDB" id="A0A7J7G288"/>
<evidence type="ECO:0000313" key="10">
    <source>
        <dbReference type="Proteomes" id="UP000593564"/>
    </source>
</evidence>
<evidence type="ECO:0000256" key="6">
    <source>
        <dbReference type="ARBA" id="ARBA00023274"/>
    </source>
</evidence>
<gene>
    <name evidence="9" type="ORF">HYC85_025969</name>
</gene>
<dbReference type="InterPro" id="IPR011332">
    <property type="entry name" value="Ribosomal_zn-bd"/>
</dbReference>
<keyword evidence="5" id="KW-0496">Mitochondrion</keyword>
<evidence type="ECO:0000256" key="5">
    <source>
        <dbReference type="ARBA" id="ARBA00023128"/>
    </source>
</evidence>